<dbReference type="Proteomes" id="UP000239590">
    <property type="component" value="Unassembled WGS sequence"/>
</dbReference>
<organism evidence="2 3">
    <name type="scientific">Siphonobacter curvatus</name>
    <dbReference type="NCBI Taxonomy" id="2094562"/>
    <lineage>
        <taxon>Bacteria</taxon>
        <taxon>Pseudomonadati</taxon>
        <taxon>Bacteroidota</taxon>
        <taxon>Cytophagia</taxon>
        <taxon>Cytophagales</taxon>
        <taxon>Cytophagaceae</taxon>
        <taxon>Siphonobacter</taxon>
    </lineage>
</organism>
<dbReference type="EMBL" id="PTRA01000001">
    <property type="protein sequence ID" value="PQA60608.1"/>
    <property type="molecule type" value="Genomic_DNA"/>
</dbReference>
<evidence type="ECO:0000313" key="2">
    <source>
        <dbReference type="EMBL" id="PQA60608.1"/>
    </source>
</evidence>
<sequence>MRFRTHYLLYLVLAVTDAWLLSHPNLIGRVGIWLYRYSYIKNFPRALVFVLLAVVFSILMSELIKKFFPVRTAVLLLALLLVIASMAFMNVFIQFSSGTYQFTGKAFIWGAHLLPFILILIFIQSLYEVFRTGKLDQ</sequence>
<protein>
    <submittedName>
        <fullName evidence="2">Uncharacterized protein</fullName>
    </submittedName>
</protein>
<dbReference type="RefSeq" id="WP_094808275.1">
    <property type="nucleotide sequence ID" value="NZ_PTRA01000001.1"/>
</dbReference>
<keyword evidence="3" id="KW-1185">Reference proteome</keyword>
<dbReference type="OrthoDB" id="955314at2"/>
<proteinExistence type="predicted"/>
<name>A0A2S7ISJ4_9BACT</name>
<keyword evidence="1" id="KW-0812">Transmembrane</keyword>
<gene>
    <name evidence="2" type="ORF">C5O19_13625</name>
</gene>
<accession>A0A2S7ISJ4</accession>
<evidence type="ECO:0000256" key="1">
    <source>
        <dbReference type="SAM" id="Phobius"/>
    </source>
</evidence>
<keyword evidence="1" id="KW-1133">Transmembrane helix</keyword>
<dbReference type="AlphaFoldDB" id="A0A2S7ISJ4"/>
<reference evidence="3" key="1">
    <citation type="submission" date="2018-02" db="EMBL/GenBank/DDBJ databases">
        <title>Genome sequencing of Solimonas sp. HR-BB.</title>
        <authorList>
            <person name="Lee Y."/>
            <person name="Jeon C.O."/>
        </authorList>
    </citation>
    <scope>NUCLEOTIDE SEQUENCE [LARGE SCALE GENOMIC DNA]</scope>
    <source>
        <strain evidence="3">HR-U</strain>
    </source>
</reference>
<comment type="caution">
    <text evidence="2">The sequence shown here is derived from an EMBL/GenBank/DDBJ whole genome shotgun (WGS) entry which is preliminary data.</text>
</comment>
<feature type="transmembrane region" description="Helical" evidence="1">
    <location>
        <begin position="73"/>
        <end position="95"/>
    </location>
</feature>
<feature type="transmembrane region" description="Helical" evidence="1">
    <location>
        <begin position="43"/>
        <end position="61"/>
    </location>
</feature>
<feature type="transmembrane region" description="Helical" evidence="1">
    <location>
        <begin position="7"/>
        <end position="23"/>
    </location>
</feature>
<feature type="transmembrane region" description="Helical" evidence="1">
    <location>
        <begin position="107"/>
        <end position="127"/>
    </location>
</feature>
<keyword evidence="1" id="KW-0472">Membrane</keyword>
<evidence type="ECO:0000313" key="3">
    <source>
        <dbReference type="Proteomes" id="UP000239590"/>
    </source>
</evidence>